<name>A0AAQ3MA85_9PEZI</name>
<accession>A0AAQ3MA85</accession>
<proteinExistence type="predicted"/>
<dbReference type="AlphaFoldDB" id="A0AAQ3MA85"/>
<evidence type="ECO:0000313" key="1">
    <source>
        <dbReference type="EMBL" id="WPH02846.1"/>
    </source>
</evidence>
<sequence>MLPWPAAVARRGIGLVGARPLSRPWRPSFPHASPSAYSSVAFEQPGDPLPLYARKFNVFQQLPFPKRDRVKDVQPWLDLLESSLPLHLRRKTSSSYDSDQAIDATGVAEILLAAQGTLFGPKGVDLLCHLGVEQDRWDTVIWLVKHLVENLGDPNSADGKGTRVHHPWSQTLSFDRATEHPIFLDTVTQREDETRPQHGGLALDHLTDSRKFQRKNTIRHNALGQVWRSLGSMILACTDGVVKPEILEIIAYLHHHEIMPMSIYNHKPTTDPTTIQQPPTLHLLSSRILTSLSDAAWRAHEETIVKSAKAKGGRYASLRPEIPGTAYRVRVAGIRAEIWLELVLWSCLHGGWVIEGSAILASAYEEPVDRQWKPLSWRSLIPAGYEDFSDWDGLAHLYNTITPPRGEQTHDVETSVERTVSSEVINAFVDALLTQLDAGVGERGTPSLHVLLQLQKLQKFLHRCQLNLGGGSWDAVILRFVDSQRHGALQMNNLLKLLKLSPAFGQETKSLNTRYLPSYILDGSAAVICICHRAIQAEVQAGNIKGALAALQQLRFYTDDNKRVSLHEFFSGPKPSHGLFTANYSRIEYPAFDPRLPVATLGSLMELIVDSKELEIGKWLIYSKEVDGPLITPELYTHPAITAPLIRFAVETNDRDLLAKVIKAPFGQYSEGKHPIAVTEAFLDVQFSLRRWAPAVRLLEHSSPERNGGGESRMWTSRNLAQLSRAILFLEASIRTSENPSKSMVSDLHEAQQIFADMVRGKYGAIEQRSDESRKQVYIVLLTLSTLNTKWAQLCRIKGQPTKHLICPPFTHEFNKILDGTVRAYGSAAGRRLLGIFWSHELRNSQRQHRNTEINRSGMIRVSRLLPKVLENPKRERNVVHISDMEDEAVIYGGLEPDPTTINIILTEAAFEMRRERKSEGKQMKSHTDNNQAAVLTENLVEELHIMEHTQDEKGEAAANAIDISPTGMIVWAMKRLREFGIPEDDIWTDLEASLQERDLRRIRRKWNIISNATNPLG</sequence>
<protein>
    <submittedName>
        <fullName evidence="1">Uncharacterized protein</fullName>
    </submittedName>
</protein>
<keyword evidence="2" id="KW-1185">Reference proteome</keyword>
<evidence type="ECO:0000313" key="2">
    <source>
        <dbReference type="Proteomes" id="UP001303373"/>
    </source>
</evidence>
<organism evidence="1 2">
    <name type="scientific">Acrodontium crateriforme</name>
    <dbReference type="NCBI Taxonomy" id="150365"/>
    <lineage>
        <taxon>Eukaryota</taxon>
        <taxon>Fungi</taxon>
        <taxon>Dikarya</taxon>
        <taxon>Ascomycota</taxon>
        <taxon>Pezizomycotina</taxon>
        <taxon>Dothideomycetes</taxon>
        <taxon>Dothideomycetidae</taxon>
        <taxon>Mycosphaerellales</taxon>
        <taxon>Teratosphaeriaceae</taxon>
        <taxon>Acrodontium</taxon>
    </lineage>
</organism>
<dbReference type="Proteomes" id="UP001303373">
    <property type="component" value="Chromosome 9"/>
</dbReference>
<dbReference type="EMBL" id="CP138588">
    <property type="protein sequence ID" value="WPH02846.1"/>
    <property type="molecule type" value="Genomic_DNA"/>
</dbReference>
<reference evidence="1 2" key="1">
    <citation type="submission" date="2023-11" db="EMBL/GenBank/DDBJ databases">
        <title>An acidophilic fungus is an integral part of prey digestion in a carnivorous sundew plant.</title>
        <authorList>
            <person name="Tsai I.J."/>
        </authorList>
    </citation>
    <scope>NUCLEOTIDE SEQUENCE [LARGE SCALE GENOMIC DNA]</scope>
    <source>
        <strain evidence="1">169a</strain>
    </source>
</reference>
<gene>
    <name evidence="1" type="ORF">R9X50_00571400</name>
</gene>